<dbReference type="Proteomes" id="UP000012073">
    <property type="component" value="Unassembled WGS sequence"/>
</dbReference>
<dbReference type="AlphaFoldDB" id="R7QDD1"/>
<keyword evidence="2" id="KW-1185">Reference proteome</keyword>
<dbReference type="EMBL" id="HG001781">
    <property type="protein sequence ID" value="CDF36497.1"/>
    <property type="molecule type" value="Genomic_DNA"/>
</dbReference>
<dbReference type="KEGG" id="ccp:CHC_T00004742001"/>
<dbReference type="Gramene" id="CDF36497">
    <property type="protein sequence ID" value="CDF36497"/>
    <property type="gene ID" value="CHC_T00004742001"/>
</dbReference>
<accession>R7QDD1</accession>
<name>R7QDD1_CHOCR</name>
<dbReference type="RefSeq" id="XP_005716316.1">
    <property type="nucleotide sequence ID" value="XM_005716259.1"/>
</dbReference>
<protein>
    <submittedName>
        <fullName evidence="1">Uncharacterized protein</fullName>
    </submittedName>
</protein>
<organism evidence="1 2">
    <name type="scientific">Chondrus crispus</name>
    <name type="common">Carrageen Irish moss</name>
    <name type="synonym">Polymorpha crispa</name>
    <dbReference type="NCBI Taxonomy" id="2769"/>
    <lineage>
        <taxon>Eukaryota</taxon>
        <taxon>Rhodophyta</taxon>
        <taxon>Florideophyceae</taxon>
        <taxon>Rhodymeniophycidae</taxon>
        <taxon>Gigartinales</taxon>
        <taxon>Gigartinaceae</taxon>
        <taxon>Chondrus</taxon>
    </lineage>
</organism>
<dbReference type="GeneID" id="17324033"/>
<evidence type="ECO:0000313" key="1">
    <source>
        <dbReference type="EMBL" id="CDF36497.1"/>
    </source>
</evidence>
<evidence type="ECO:0000313" key="2">
    <source>
        <dbReference type="Proteomes" id="UP000012073"/>
    </source>
</evidence>
<proteinExistence type="predicted"/>
<sequence>MDLFANCIHIIRRYQLCASTFLAFILEATERIEGRFSVIHPPLEEDILKLCSNL</sequence>
<reference evidence="2" key="1">
    <citation type="journal article" date="2013" name="Proc. Natl. Acad. Sci. U.S.A.">
        <title>Genome structure and metabolic features in the red seaweed Chondrus crispus shed light on evolution of the Archaeplastida.</title>
        <authorList>
            <person name="Collen J."/>
            <person name="Porcel B."/>
            <person name="Carre W."/>
            <person name="Ball S.G."/>
            <person name="Chaparro C."/>
            <person name="Tonon T."/>
            <person name="Barbeyron T."/>
            <person name="Michel G."/>
            <person name="Noel B."/>
            <person name="Valentin K."/>
            <person name="Elias M."/>
            <person name="Artiguenave F."/>
            <person name="Arun A."/>
            <person name="Aury J.M."/>
            <person name="Barbosa-Neto J.F."/>
            <person name="Bothwell J.H."/>
            <person name="Bouget F.Y."/>
            <person name="Brillet L."/>
            <person name="Cabello-Hurtado F."/>
            <person name="Capella-Gutierrez S."/>
            <person name="Charrier B."/>
            <person name="Cladiere L."/>
            <person name="Cock J.M."/>
            <person name="Coelho S.M."/>
            <person name="Colleoni C."/>
            <person name="Czjzek M."/>
            <person name="Da Silva C."/>
            <person name="Delage L."/>
            <person name="Denoeud F."/>
            <person name="Deschamps P."/>
            <person name="Dittami S.M."/>
            <person name="Gabaldon T."/>
            <person name="Gachon C.M."/>
            <person name="Groisillier A."/>
            <person name="Herve C."/>
            <person name="Jabbari K."/>
            <person name="Katinka M."/>
            <person name="Kloareg B."/>
            <person name="Kowalczyk N."/>
            <person name="Labadie K."/>
            <person name="Leblanc C."/>
            <person name="Lopez P.J."/>
            <person name="McLachlan D.H."/>
            <person name="Meslet-Cladiere L."/>
            <person name="Moustafa A."/>
            <person name="Nehr Z."/>
            <person name="Nyvall Collen P."/>
            <person name="Panaud O."/>
            <person name="Partensky F."/>
            <person name="Poulain J."/>
            <person name="Rensing S.A."/>
            <person name="Rousvoal S."/>
            <person name="Samson G."/>
            <person name="Symeonidi A."/>
            <person name="Weissenbach J."/>
            <person name="Zambounis A."/>
            <person name="Wincker P."/>
            <person name="Boyen C."/>
        </authorList>
    </citation>
    <scope>NUCLEOTIDE SEQUENCE [LARGE SCALE GENOMIC DNA]</scope>
    <source>
        <strain evidence="2">cv. Stackhouse</strain>
    </source>
</reference>
<gene>
    <name evidence="1" type="ORF">CHC_T00004742001</name>
</gene>